<dbReference type="InterPro" id="IPR000504">
    <property type="entry name" value="RRM_dom"/>
</dbReference>
<evidence type="ECO:0000256" key="2">
    <source>
        <dbReference type="PROSITE-ProRule" id="PRU00176"/>
    </source>
</evidence>
<dbReference type="Gene3D" id="3.30.70.330">
    <property type="match status" value="2"/>
</dbReference>
<evidence type="ECO:0000256" key="1">
    <source>
        <dbReference type="ARBA" id="ARBA00022884"/>
    </source>
</evidence>
<dbReference type="PANTHER" id="PTHR48025:SF1">
    <property type="entry name" value="RRM DOMAIN-CONTAINING PROTEIN"/>
    <property type="match status" value="1"/>
</dbReference>
<dbReference type="SMART" id="SM00360">
    <property type="entry name" value="RRM"/>
    <property type="match status" value="2"/>
</dbReference>
<feature type="region of interest" description="Disordered" evidence="3">
    <location>
        <begin position="77"/>
        <end position="108"/>
    </location>
</feature>
<keyword evidence="5" id="KW-0687">Ribonucleoprotein</keyword>
<feature type="domain" description="RRM" evidence="4">
    <location>
        <begin position="2"/>
        <end position="78"/>
    </location>
</feature>
<evidence type="ECO:0000259" key="4">
    <source>
        <dbReference type="PROSITE" id="PS50102"/>
    </source>
</evidence>
<feature type="domain" description="RRM" evidence="4">
    <location>
        <begin position="113"/>
        <end position="189"/>
    </location>
</feature>
<keyword evidence="1 2" id="KW-0694">RNA-binding</keyword>
<proteinExistence type="predicted"/>
<dbReference type="EMBL" id="JARBJD010000029">
    <property type="protein sequence ID" value="KAK2959450.1"/>
    <property type="molecule type" value="Genomic_DNA"/>
</dbReference>
<evidence type="ECO:0000313" key="6">
    <source>
        <dbReference type="Proteomes" id="UP001281761"/>
    </source>
</evidence>
<feature type="compositionally biased region" description="Basic and acidic residues" evidence="3">
    <location>
        <begin position="77"/>
        <end position="105"/>
    </location>
</feature>
<gene>
    <name evidence="5" type="ORF">BLNAU_5499</name>
</gene>
<evidence type="ECO:0000256" key="3">
    <source>
        <dbReference type="SAM" id="MobiDB-lite"/>
    </source>
</evidence>
<reference evidence="5 6" key="1">
    <citation type="journal article" date="2022" name="bioRxiv">
        <title>Genomics of Preaxostyla Flagellates Illuminates Evolutionary Transitions and the Path Towards Mitochondrial Loss.</title>
        <authorList>
            <person name="Novak L.V.F."/>
            <person name="Treitli S.C."/>
            <person name="Pyrih J."/>
            <person name="Halakuc P."/>
            <person name="Pipaliya S.V."/>
            <person name="Vacek V."/>
            <person name="Brzon O."/>
            <person name="Soukal P."/>
            <person name="Eme L."/>
            <person name="Dacks J.B."/>
            <person name="Karnkowska A."/>
            <person name="Elias M."/>
            <person name="Hampl V."/>
        </authorList>
    </citation>
    <scope>NUCLEOTIDE SEQUENCE [LARGE SCALE GENOMIC DNA]</scope>
    <source>
        <strain evidence="5">NAU3</strain>
        <tissue evidence="5">Gut</tissue>
    </source>
</reference>
<dbReference type="InterPro" id="IPR012677">
    <property type="entry name" value="Nucleotide-bd_a/b_plait_sf"/>
</dbReference>
<dbReference type="CDD" id="cd00590">
    <property type="entry name" value="RRM_SF"/>
    <property type="match status" value="2"/>
</dbReference>
<dbReference type="PROSITE" id="PS50102">
    <property type="entry name" value="RRM"/>
    <property type="match status" value="2"/>
</dbReference>
<keyword evidence="6" id="KW-1185">Reference proteome</keyword>
<sequence length="192" mass="21640">MSRLYVGNLSFSTTAKGLGEFFSQVGSVANVTIQSRDERSLGYGFVDMGSEGEAQKAVNQLHDQELDGRRLKVEIARPQSDRPSYERRGPRRFNRDSSRPRREVDVNAPLSQTRVHLGNLPFSITEDEVKAAFPGCNVKEVIIIKSYTGRSRGYGFVEFETHADQEKGIKICENLTLNDRQIQCAPARERTE</sequence>
<protein>
    <submittedName>
        <fullName evidence="5">28 kDa ribonucleoprotein, chloroplastic</fullName>
    </submittedName>
</protein>
<dbReference type="Proteomes" id="UP001281761">
    <property type="component" value="Unassembled WGS sequence"/>
</dbReference>
<comment type="caution">
    <text evidence="5">The sequence shown here is derived from an EMBL/GenBank/DDBJ whole genome shotgun (WGS) entry which is preliminary data.</text>
</comment>
<dbReference type="PANTHER" id="PTHR48025">
    <property type="entry name" value="OS02G0815200 PROTEIN"/>
    <property type="match status" value="1"/>
</dbReference>
<dbReference type="GO" id="GO:1990904">
    <property type="term" value="C:ribonucleoprotein complex"/>
    <property type="evidence" value="ECO:0007669"/>
    <property type="project" value="UniProtKB-KW"/>
</dbReference>
<dbReference type="InterPro" id="IPR035979">
    <property type="entry name" value="RBD_domain_sf"/>
</dbReference>
<dbReference type="Pfam" id="PF00076">
    <property type="entry name" value="RRM_1"/>
    <property type="match status" value="2"/>
</dbReference>
<dbReference type="SUPFAM" id="SSF54928">
    <property type="entry name" value="RNA-binding domain, RBD"/>
    <property type="match status" value="2"/>
</dbReference>
<accession>A0ABQ9Y6Z3</accession>
<organism evidence="5 6">
    <name type="scientific">Blattamonas nauphoetae</name>
    <dbReference type="NCBI Taxonomy" id="2049346"/>
    <lineage>
        <taxon>Eukaryota</taxon>
        <taxon>Metamonada</taxon>
        <taxon>Preaxostyla</taxon>
        <taxon>Oxymonadida</taxon>
        <taxon>Blattamonas</taxon>
    </lineage>
</organism>
<name>A0ABQ9Y6Z3_9EUKA</name>
<evidence type="ECO:0000313" key="5">
    <source>
        <dbReference type="EMBL" id="KAK2959450.1"/>
    </source>
</evidence>
<dbReference type="InterPro" id="IPR050502">
    <property type="entry name" value="Euk_RNA-bind_prot"/>
</dbReference>